<dbReference type="Pfam" id="PF12766">
    <property type="entry name" value="Pyridox_oxase_2"/>
    <property type="match status" value="1"/>
</dbReference>
<dbReference type="Gene3D" id="2.30.110.10">
    <property type="entry name" value="Electron Transport, Fmn-binding Protein, Chain A"/>
    <property type="match status" value="1"/>
</dbReference>
<comment type="caution">
    <text evidence="2">The sequence shown here is derived from an EMBL/GenBank/DDBJ whole genome shotgun (WGS) entry which is preliminary data.</text>
</comment>
<reference evidence="2 3" key="1">
    <citation type="submission" date="2023-07" db="EMBL/GenBank/DDBJ databases">
        <title>Genomic Encyclopedia of Type Strains, Phase IV (KMG-IV): sequencing the most valuable type-strain genomes for metagenomic binning, comparative biology and taxonomic classification.</title>
        <authorList>
            <person name="Goeker M."/>
        </authorList>
    </citation>
    <scope>NUCLEOTIDE SEQUENCE [LARGE SCALE GENOMIC DNA]</scope>
    <source>
        <strain evidence="2 3">DSM 14432</strain>
    </source>
</reference>
<dbReference type="RefSeq" id="WP_237452496.1">
    <property type="nucleotide sequence ID" value="NZ_JAUSWK010000001.1"/>
</dbReference>
<organism evidence="2 3">
    <name type="scientific">Qipengyuania citrea</name>
    <dbReference type="NCBI Taxonomy" id="225971"/>
    <lineage>
        <taxon>Bacteria</taxon>
        <taxon>Pseudomonadati</taxon>
        <taxon>Pseudomonadota</taxon>
        <taxon>Alphaproteobacteria</taxon>
        <taxon>Sphingomonadales</taxon>
        <taxon>Erythrobacteraceae</taxon>
        <taxon>Qipengyuania</taxon>
    </lineage>
</organism>
<dbReference type="EMBL" id="JAUSWK010000001">
    <property type="protein sequence ID" value="MDQ0564734.1"/>
    <property type="molecule type" value="Genomic_DNA"/>
</dbReference>
<evidence type="ECO:0000259" key="1">
    <source>
        <dbReference type="Pfam" id="PF12766"/>
    </source>
</evidence>
<dbReference type="GeneID" id="93685080"/>
<dbReference type="InterPro" id="IPR024624">
    <property type="entry name" value="Pyridox_Oxase_Alr4036_FMN-bd"/>
</dbReference>
<dbReference type="Proteomes" id="UP001238601">
    <property type="component" value="Unassembled WGS sequence"/>
</dbReference>
<evidence type="ECO:0000313" key="2">
    <source>
        <dbReference type="EMBL" id="MDQ0564734.1"/>
    </source>
</evidence>
<dbReference type="InterPro" id="IPR012349">
    <property type="entry name" value="Split_barrel_FMN-bd"/>
</dbReference>
<gene>
    <name evidence="2" type="ORF">QOZ97_000244</name>
</gene>
<sequence length="201" mass="22076">MARSFDTGIAMDMYDTLDEVRTDIAARLSAAANDRRSAMHSPVVATADADARVMVLRAFDADSWLLRFHTDVRSPKVAVIEADPRIGVLAYDRQAKIQLRLRGTGRIERTGLVADAAWSQSNNFARRCYLGEGPGVAADHPTSGLPERFEGVEPTDDEVQVARENFAVLLVQVDQADWFSLAHTGHRRAVLTAGDGQWISP</sequence>
<evidence type="ECO:0000313" key="3">
    <source>
        <dbReference type="Proteomes" id="UP001238601"/>
    </source>
</evidence>
<accession>A0ABU0N6Y8</accession>
<proteinExistence type="predicted"/>
<keyword evidence="3" id="KW-1185">Reference proteome</keyword>
<feature type="domain" description="Pyridoxamine 5'-phosphate oxidase Alr4036 family FMN-binding" evidence="1">
    <location>
        <begin position="35"/>
        <end position="107"/>
    </location>
</feature>
<protein>
    <submittedName>
        <fullName evidence="2">General stress protein 26</fullName>
    </submittedName>
</protein>
<dbReference type="SUPFAM" id="SSF50475">
    <property type="entry name" value="FMN-binding split barrel"/>
    <property type="match status" value="1"/>
</dbReference>
<name>A0ABU0N6Y8_9SPHN</name>